<organism evidence="1">
    <name type="scientific">marine sediment metagenome</name>
    <dbReference type="NCBI Taxonomy" id="412755"/>
    <lineage>
        <taxon>unclassified sequences</taxon>
        <taxon>metagenomes</taxon>
        <taxon>ecological metagenomes</taxon>
    </lineage>
</organism>
<name>A0A0F9I2A3_9ZZZZ</name>
<reference evidence="1" key="1">
    <citation type="journal article" date="2015" name="Nature">
        <title>Complex archaea that bridge the gap between prokaryotes and eukaryotes.</title>
        <authorList>
            <person name="Spang A."/>
            <person name="Saw J.H."/>
            <person name="Jorgensen S.L."/>
            <person name="Zaremba-Niedzwiedzka K."/>
            <person name="Martijn J."/>
            <person name="Lind A.E."/>
            <person name="van Eijk R."/>
            <person name="Schleper C."/>
            <person name="Guy L."/>
            <person name="Ettema T.J."/>
        </authorList>
    </citation>
    <scope>NUCLEOTIDE SEQUENCE</scope>
</reference>
<evidence type="ECO:0000313" key="1">
    <source>
        <dbReference type="EMBL" id="KKM21761.1"/>
    </source>
</evidence>
<dbReference type="AlphaFoldDB" id="A0A0F9I2A3"/>
<protein>
    <submittedName>
        <fullName evidence="1">Uncharacterized protein</fullName>
    </submittedName>
</protein>
<proteinExistence type="predicted"/>
<sequence length="53" mass="6472">MRKAVFDGLLKEELIQVIEDARKIRDWAEVRRVICMVPGCFCHNRKLWERRKE</sequence>
<accession>A0A0F9I2A3</accession>
<comment type="caution">
    <text evidence="1">The sequence shown here is derived from an EMBL/GenBank/DDBJ whole genome shotgun (WGS) entry which is preliminary data.</text>
</comment>
<dbReference type="EMBL" id="LAZR01013486">
    <property type="protein sequence ID" value="KKM21761.1"/>
    <property type="molecule type" value="Genomic_DNA"/>
</dbReference>
<gene>
    <name evidence="1" type="ORF">LCGC14_1632210</name>
</gene>